<dbReference type="InterPro" id="IPR018727">
    <property type="entry name" value="DUF2267"/>
</dbReference>
<dbReference type="Pfam" id="PF10025">
    <property type="entry name" value="DUF2267"/>
    <property type="match status" value="1"/>
</dbReference>
<evidence type="ECO:0000313" key="2">
    <source>
        <dbReference type="Proteomes" id="UP001501414"/>
    </source>
</evidence>
<dbReference type="Gene3D" id="1.10.490.110">
    <property type="entry name" value="Uncharacterized conserved protein DUF2267"/>
    <property type="match status" value="1"/>
</dbReference>
<organism evidence="1 2">
    <name type="scientific">Pseudonocardia kongjuensis</name>
    <dbReference type="NCBI Taxonomy" id="102227"/>
    <lineage>
        <taxon>Bacteria</taxon>
        <taxon>Bacillati</taxon>
        <taxon>Actinomycetota</taxon>
        <taxon>Actinomycetes</taxon>
        <taxon>Pseudonocardiales</taxon>
        <taxon>Pseudonocardiaceae</taxon>
        <taxon>Pseudonocardia</taxon>
    </lineage>
</organism>
<name>A0ABP4I321_9PSEU</name>
<gene>
    <name evidence="1" type="ORF">GCM10009613_01480</name>
</gene>
<reference evidence="2" key="1">
    <citation type="journal article" date="2019" name="Int. J. Syst. Evol. Microbiol.">
        <title>The Global Catalogue of Microorganisms (GCM) 10K type strain sequencing project: providing services to taxonomists for standard genome sequencing and annotation.</title>
        <authorList>
            <consortium name="The Broad Institute Genomics Platform"/>
            <consortium name="The Broad Institute Genome Sequencing Center for Infectious Disease"/>
            <person name="Wu L."/>
            <person name="Ma J."/>
        </authorList>
    </citation>
    <scope>NUCLEOTIDE SEQUENCE [LARGE SCALE GENOMIC DNA]</scope>
    <source>
        <strain evidence="2">JCM 11896</strain>
    </source>
</reference>
<dbReference type="EMBL" id="BAAAJK010000001">
    <property type="protein sequence ID" value="GAA1379191.1"/>
    <property type="molecule type" value="Genomic_DNA"/>
</dbReference>
<dbReference type="Proteomes" id="UP001501414">
    <property type="component" value="Unassembled WGS sequence"/>
</dbReference>
<proteinExistence type="predicted"/>
<sequence length="129" mass="13837">MQYEMFLSTVRDSAELPDQAAADRAVRSTLRVLGHRLAGGRPGNLAAQLPGDLGAALGSEGAGERFDLDDFYRRVADDAGVPQPQARRNARATMAAISVAVTDEEYGKLAAQLPAEYADLLLTDAVRHR</sequence>
<protein>
    <recommendedName>
        <fullName evidence="3">DUF2267 domain-containing protein</fullName>
    </recommendedName>
</protein>
<keyword evidence="2" id="KW-1185">Reference proteome</keyword>
<dbReference type="InterPro" id="IPR038282">
    <property type="entry name" value="DUF2267_sf"/>
</dbReference>
<accession>A0ABP4I321</accession>
<evidence type="ECO:0008006" key="3">
    <source>
        <dbReference type="Google" id="ProtNLM"/>
    </source>
</evidence>
<evidence type="ECO:0000313" key="1">
    <source>
        <dbReference type="EMBL" id="GAA1379191.1"/>
    </source>
</evidence>
<dbReference type="RefSeq" id="WP_344017535.1">
    <property type="nucleotide sequence ID" value="NZ_BAAAJK010000001.1"/>
</dbReference>
<comment type="caution">
    <text evidence="1">The sequence shown here is derived from an EMBL/GenBank/DDBJ whole genome shotgun (WGS) entry which is preliminary data.</text>
</comment>